<proteinExistence type="predicted"/>
<keyword evidence="2" id="KW-1185">Reference proteome</keyword>
<evidence type="ECO:0000313" key="2">
    <source>
        <dbReference type="Proteomes" id="UP001153954"/>
    </source>
</evidence>
<comment type="caution">
    <text evidence="1">The sequence shown here is derived from an EMBL/GenBank/DDBJ whole genome shotgun (WGS) entry which is preliminary data.</text>
</comment>
<organism evidence="1 2">
    <name type="scientific">Euphydryas editha</name>
    <name type="common">Edith's checkerspot</name>
    <dbReference type="NCBI Taxonomy" id="104508"/>
    <lineage>
        <taxon>Eukaryota</taxon>
        <taxon>Metazoa</taxon>
        <taxon>Ecdysozoa</taxon>
        <taxon>Arthropoda</taxon>
        <taxon>Hexapoda</taxon>
        <taxon>Insecta</taxon>
        <taxon>Pterygota</taxon>
        <taxon>Neoptera</taxon>
        <taxon>Endopterygota</taxon>
        <taxon>Lepidoptera</taxon>
        <taxon>Glossata</taxon>
        <taxon>Ditrysia</taxon>
        <taxon>Papilionoidea</taxon>
        <taxon>Nymphalidae</taxon>
        <taxon>Nymphalinae</taxon>
        <taxon>Euphydryas</taxon>
    </lineage>
</organism>
<protein>
    <submittedName>
        <fullName evidence="1">Uncharacterized protein</fullName>
    </submittedName>
</protein>
<sequence>MCLPKTPDESAYYSRQVNLLNFTIVQASLKSKLEPSNVFAYCWLENSFPKASNQIASALYHRLQNTELDGIKTVRLIADGCAGENKKTTVLAMCSKWLAEAPCHAKTLEIIFPIVGRSFIPPDRIFA</sequence>
<accession>A0AAU9UZI9</accession>
<gene>
    <name evidence="1" type="ORF">EEDITHA_LOCUS18855</name>
</gene>
<dbReference type="AlphaFoldDB" id="A0AAU9UZI9"/>
<dbReference type="EMBL" id="CAKOGL010000027">
    <property type="protein sequence ID" value="CAH2104487.1"/>
    <property type="molecule type" value="Genomic_DNA"/>
</dbReference>
<reference evidence="1" key="1">
    <citation type="submission" date="2022-03" db="EMBL/GenBank/DDBJ databases">
        <authorList>
            <person name="Tunstrom K."/>
        </authorList>
    </citation>
    <scope>NUCLEOTIDE SEQUENCE</scope>
</reference>
<dbReference type="Proteomes" id="UP001153954">
    <property type="component" value="Unassembled WGS sequence"/>
</dbReference>
<evidence type="ECO:0000313" key="1">
    <source>
        <dbReference type="EMBL" id="CAH2104487.1"/>
    </source>
</evidence>
<name>A0AAU9UZI9_EUPED</name>